<keyword evidence="1" id="KW-0675">Receptor</keyword>
<proteinExistence type="predicted"/>
<protein>
    <submittedName>
        <fullName evidence="1">Receptor Binding Protein</fullName>
    </submittedName>
</protein>
<accession>A0A8S5UZE9</accession>
<name>A0A8S5UZE9_9CAUD</name>
<evidence type="ECO:0000313" key="1">
    <source>
        <dbReference type="EMBL" id="DAF99869.1"/>
    </source>
</evidence>
<dbReference type="EMBL" id="BK016174">
    <property type="protein sequence ID" value="DAF99869.1"/>
    <property type="molecule type" value="Genomic_DNA"/>
</dbReference>
<reference evidence="1" key="1">
    <citation type="journal article" date="2021" name="Proc. Natl. Acad. Sci. U.S.A.">
        <title>A Catalog of Tens of Thousands of Viruses from Human Metagenomes Reveals Hidden Associations with Chronic Diseases.</title>
        <authorList>
            <person name="Tisza M.J."/>
            <person name="Buck C.B."/>
        </authorList>
    </citation>
    <scope>NUCLEOTIDE SEQUENCE</scope>
    <source>
        <strain evidence="1">CtJT77</strain>
    </source>
</reference>
<sequence length="335" mass="37951">MAFSFGFYNSFNHDRKYNSIQISMIFDGIISDGIYATIGEAMVVKATSEDNVVVVGPGRGWFDHTWNYNDADLPVNAPISDILLKRIDALVIDINANENHRENKIVWVQGTPSSNPVRPTMINTLERHQYPLCYVERKPNVEKILQADITNMVGSSECPFVTGILQTINIDELLLQWKDQWAQFVITYEKAAEEWMDDQKADFTAYYTEFKRQMDAFEAASGKEFNDWFASIQDIFDGSVAGNLQNEINQITETEFLRYYGLINSVTIINDSTNTITTTTSEATETTRFATNASGETITTTIVMSSGNYDYVKTTTIIPQSTGDRIETTYIKRPK</sequence>
<organism evidence="1">
    <name type="scientific">Siphoviridae sp. ctJT77</name>
    <dbReference type="NCBI Taxonomy" id="2825432"/>
    <lineage>
        <taxon>Viruses</taxon>
        <taxon>Duplodnaviria</taxon>
        <taxon>Heunggongvirae</taxon>
        <taxon>Uroviricota</taxon>
        <taxon>Caudoviricetes</taxon>
    </lineage>
</organism>